<dbReference type="PANTHER" id="PTHR30065:SF1">
    <property type="entry name" value="SURFACE PRESENTATION OF ANTIGENS PROTEIN SPAR"/>
    <property type="match status" value="1"/>
</dbReference>
<evidence type="ECO:0000313" key="8">
    <source>
        <dbReference type="EMBL" id="MQA40721.1"/>
    </source>
</evidence>
<dbReference type="AlphaFoldDB" id="A0A6A7N705"/>
<proteinExistence type="inferred from homology"/>
<comment type="caution">
    <text evidence="8">The sequence shown here is derived from an EMBL/GenBank/DDBJ whole genome shotgun (WGS) entry which is preliminary data.</text>
</comment>
<dbReference type="GO" id="GO:0005886">
    <property type="term" value="C:plasma membrane"/>
    <property type="evidence" value="ECO:0007669"/>
    <property type="project" value="UniProtKB-SubCell"/>
</dbReference>
<dbReference type="EMBL" id="WHUG01000009">
    <property type="protein sequence ID" value="MQA40721.1"/>
    <property type="molecule type" value="Genomic_DNA"/>
</dbReference>
<dbReference type="PRINTS" id="PR00953">
    <property type="entry name" value="TYPE3IMRPROT"/>
</dbReference>
<accession>A0A6A7N705</accession>
<evidence type="ECO:0000256" key="4">
    <source>
        <dbReference type="ARBA" id="ARBA00022692"/>
    </source>
</evidence>
<evidence type="ECO:0000256" key="6">
    <source>
        <dbReference type="ARBA" id="ARBA00023136"/>
    </source>
</evidence>
<protein>
    <submittedName>
        <fullName evidence="8">EscT/YscT/HrcT family type III secretion system export apparatus protein</fullName>
    </submittedName>
</protein>
<reference evidence="8 9" key="1">
    <citation type="submission" date="2019-10" db="EMBL/GenBank/DDBJ databases">
        <title>Two novel species isolated from a subtropical stream in China.</title>
        <authorList>
            <person name="Lu H."/>
        </authorList>
    </citation>
    <scope>NUCLEOTIDE SEQUENCE [LARGE SCALE GENOMIC DNA]</scope>
    <source>
        <strain evidence="8 9">FT29W</strain>
    </source>
</reference>
<keyword evidence="6 7" id="KW-0472">Membrane</keyword>
<evidence type="ECO:0000256" key="7">
    <source>
        <dbReference type="RuleBase" id="RU362072"/>
    </source>
</evidence>
<dbReference type="GO" id="GO:0006605">
    <property type="term" value="P:protein targeting"/>
    <property type="evidence" value="ECO:0007669"/>
    <property type="project" value="UniProtKB-UniRule"/>
</dbReference>
<dbReference type="Pfam" id="PF01311">
    <property type="entry name" value="Bac_export_1"/>
    <property type="match status" value="1"/>
</dbReference>
<feature type="transmembrane region" description="Helical" evidence="7">
    <location>
        <begin position="80"/>
        <end position="104"/>
    </location>
</feature>
<evidence type="ECO:0000256" key="1">
    <source>
        <dbReference type="ARBA" id="ARBA00004651"/>
    </source>
</evidence>
<keyword evidence="4 7" id="KW-0812">Transmembrane</keyword>
<name>A0A6A7N705_9BURK</name>
<dbReference type="InterPro" id="IPR006304">
    <property type="entry name" value="T3SS_SpaR/YscT"/>
</dbReference>
<keyword evidence="9" id="KW-1185">Reference proteome</keyword>
<keyword evidence="5 7" id="KW-1133">Transmembrane helix</keyword>
<evidence type="ECO:0000256" key="2">
    <source>
        <dbReference type="ARBA" id="ARBA00009772"/>
    </source>
</evidence>
<comment type="subcellular location">
    <subcellularLocation>
        <location evidence="1 7">Cell membrane</location>
        <topology evidence="1 7">Multi-pass membrane protein</topology>
    </subcellularLocation>
</comment>
<feature type="transmembrane region" description="Helical" evidence="7">
    <location>
        <begin position="134"/>
        <end position="153"/>
    </location>
</feature>
<keyword evidence="3 7" id="KW-1003">Cell membrane</keyword>
<comment type="similarity">
    <text evidence="2 7">Belongs to the FliR/MopE/SpaR family.</text>
</comment>
<evidence type="ECO:0000313" key="9">
    <source>
        <dbReference type="Proteomes" id="UP000440498"/>
    </source>
</evidence>
<dbReference type="NCBIfam" id="TIGR01401">
    <property type="entry name" value="fliR_like_III"/>
    <property type="match status" value="1"/>
</dbReference>
<dbReference type="InterPro" id="IPR002010">
    <property type="entry name" value="T3SS_IM_R"/>
</dbReference>
<sequence length="263" mass="28393">MSSVTQYDEAKLWLVALLYSTVRLQAALAIIPLFNKAVVPALLRSAIGVALSLVLVPPLRQTLDGVPETFTLVATVLKEGFLGLLIGYAVAVLFWAIEGVGFFIDNQRGASIASTLNPLTGNDTSPLGMLFNQAFIVFFLVSGGFLVFLGMLYDSYRLWPVISYFPTLDVGGVDVFADLFQRLVRSAVVLSSPAIVAMLLAEIGLALVSRFAPQLQVFFLAMPVKSAVAFLVLVVYLPTLFGYIHDEIGALASMLDVLGRGLR</sequence>
<comment type="caution">
    <text evidence="7">Lacks conserved residue(s) required for the propagation of feature annotation.</text>
</comment>
<evidence type="ECO:0000256" key="3">
    <source>
        <dbReference type="ARBA" id="ARBA00022475"/>
    </source>
</evidence>
<dbReference type="Proteomes" id="UP000440498">
    <property type="component" value="Unassembled WGS sequence"/>
</dbReference>
<feature type="transmembrane region" description="Helical" evidence="7">
    <location>
        <begin position="187"/>
        <end position="207"/>
    </location>
</feature>
<evidence type="ECO:0000256" key="5">
    <source>
        <dbReference type="ARBA" id="ARBA00022989"/>
    </source>
</evidence>
<feature type="transmembrane region" description="Helical" evidence="7">
    <location>
        <begin position="12"/>
        <end position="34"/>
    </location>
</feature>
<gene>
    <name evidence="8" type="ORF">GEV02_21490</name>
</gene>
<dbReference type="PANTHER" id="PTHR30065">
    <property type="entry name" value="FLAGELLAR BIOSYNTHETIC PROTEIN FLIR"/>
    <property type="match status" value="1"/>
</dbReference>
<organism evidence="8 9">
    <name type="scientific">Rugamonas aquatica</name>
    <dbReference type="NCBI Taxonomy" id="2743357"/>
    <lineage>
        <taxon>Bacteria</taxon>
        <taxon>Pseudomonadati</taxon>
        <taxon>Pseudomonadota</taxon>
        <taxon>Betaproteobacteria</taxon>
        <taxon>Burkholderiales</taxon>
        <taxon>Oxalobacteraceae</taxon>
        <taxon>Telluria group</taxon>
        <taxon>Rugamonas</taxon>
    </lineage>
</organism>